<keyword evidence="4" id="KW-1003">Cell membrane</keyword>
<keyword evidence="7 9" id="KW-0472">Membrane</keyword>
<name>A0A7K1LIK2_9MICC</name>
<proteinExistence type="inferred from homology"/>
<comment type="subcellular location">
    <subcellularLocation>
        <location evidence="1">Cell membrane</location>
        <topology evidence="1">Multi-pass membrane protein</topology>
    </subcellularLocation>
</comment>
<evidence type="ECO:0000256" key="1">
    <source>
        <dbReference type="ARBA" id="ARBA00004651"/>
    </source>
</evidence>
<dbReference type="RefSeq" id="WP_129315046.1">
    <property type="nucleotide sequence ID" value="NZ_NOIQ01000003.1"/>
</dbReference>
<evidence type="ECO:0000256" key="5">
    <source>
        <dbReference type="ARBA" id="ARBA00022692"/>
    </source>
</evidence>
<feature type="transmembrane region" description="Helical" evidence="9">
    <location>
        <begin position="242"/>
        <end position="265"/>
    </location>
</feature>
<evidence type="ECO:0000256" key="3">
    <source>
        <dbReference type="ARBA" id="ARBA00022448"/>
    </source>
</evidence>
<comment type="similarity">
    <text evidence="2">Belongs to the autoinducer-2 exporter (AI-2E) (TC 2.A.86) family.</text>
</comment>
<feature type="transmembrane region" description="Helical" evidence="9">
    <location>
        <begin position="271"/>
        <end position="295"/>
    </location>
</feature>
<evidence type="ECO:0000256" key="4">
    <source>
        <dbReference type="ARBA" id="ARBA00022475"/>
    </source>
</evidence>
<feature type="transmembrane region" description="Helical" evidence="9">
    <location>
        <begin position="34"/>
        <end position="59"/>
    </location>
</feature>
<dbReference type="GO" id="GO:0005886">
    <property type="term" value="C:plasma membrane"/>
    <property type="evidence" value="ECO:0007669"/>
    <property type="project" value="UniProtKB-SubCell"/>
</dbReference>
<dbReference type="AlphaFoldDB" id="A0A7K1LIK2"/>
<keyword evidence="6 9" id="KW-1133">Transmembrane helix</keyword>
<dbReference type="PANTHER" id="PTHR21716:SF53">
    <property type="entry name" value="PERMEASE PERM-RELATED"/>
    <property type="match status" value="1"/>
</dbReference>
<protein>
    <submittedName>
        <fullName evidence="10">AI-2E family transporter</fullName>
    </submittedName>
</protein>
<keyword evidence="11" id="KW-1185">Reference proteome</keyword>
<dbReference type="OrthoDB" id="9784366at2"/>
<feature type="region of interest" description="Disordered" evidence="8">
    <location>
        <begin position="397"/>
        <end position="452"/>
    </location>
</feature>
<keyword evidence="5 9" id="KW-0812">Transmembrane</keyword>
<evidence type="ECO:0000256" key="6">
    <source>
        <dbReference type="ARBA" id="ARBA00022989"/>
    </source>
</evidence>
<dbReference type="InterPro" id="IPR002549">
    <property type="entry name" value="AI-2E-like"/>
</dbReference>
<comment type="caution">
    <text evidence="10">The sequence shown here is derived from an EMBL/GenBank/DDBJ whole genome shotgun (WGS) entry which is preliminary data.</text>
</comment>
<reference evidence="10 11" key="1">
    <citation type="submission" date="2019-12" db="EMBL/GenBank/DDBJ databases">
        <authorList>
            <person name="Li J."/>
            <person name="Shi Y."/>
            <person name="Xu G."/>
            <person name="Xiao D."/>
            <person name="Ran X."/>
        </authorList>
    </citation>
    <scope>NUCLEOTIDE SEQUENCE [LARGE SCALE GENOMIC DNA]</scope>
    <source>
        <strain evidence="10 11">JCM 15915</strain>
    </source>
</reference>
<gene>
    <name evidence="10" type="ORF">GMA10_06845</name>
</gene>
<dbReference type="Pfam" id="PF01594">
    <property type="entry name" value="AI-2E_transport"/>
    <property type="match status" value="1"/>
</dbReference>
<evidence type="ECO:0000313" key="11">
    <source>
        <dbReference type="Proteomes" id="UP000462152"/>
    </source>
</evidence>
<feature type="transmembrane region" description="Helical" evidence="9">
    <location>
        <begin position="190"/>
        <end position="211"/>
    </location>
</feature>
<dbReference type="Proteomes" id="UP000462152">
    <property type="component" value="Unassembled WGS sequence"/>
</dbReference>
<evidence type="ECO:0000256" key="8">
    <source>
        <dbReference type="SAM" id="MobiDB-lite"/>
    </source>
</evidence>
<sequence length="452" mass="47395">MSSRSNVTADNIPEVHLDAKDSSDRPSGAPDIPFALNVAAAWSWRVIVILAMAAALVYLCRSVSTVIVAVLVAALLAGLLSPFVLWFRSKKVRAGIATAIVELGGILVVLGLLTLVGQQLIKGFTELSDQVVVGYQKLMSWLSDGPLQVSVDQIDHAVSSLTTTVKENSSQLMSGAAAVGSTAGEVGTGLLIMLFTLIFFLLEGEKIWLFLLKFVPRKARTAVNGAGRRGWHSLVSYARVQVLVAFVDAVGIGLAALILGVPLAFPLGVLVFLSSFIPVVGALVSGAVAVLLALVANGPINAVIMLAAVLLVQQVESHILQPLVMGKAVSLHPLAVVLAVALGSMVLGIIGALFAVPVLAVVNTVVRYLANREWETDPNIRTTPYAFDWEIQRAQKKSAGQKVKDKFSSVGKNQGNGPDDGSAGAGSPDQDAPEVQNSDDRAGRSTGSATEQ</sequence>
<dbReference type="GO" id="GO:0055085">
    <property type="term" value="P:transmembrane transport"/>
    <property type="evidence" value="ECO:0007669"/>
    <property type="project" value="TreeGrafter"/>
</dbReference>
<organism evidence="10 11">
    <name type="scientific">Rothia koreensis</name>
    <dbReference type="NCBI Taxonomy" id="592378"/>
    <lineage>
        <taxon>Bacteria</taxon>
        <taxon>Bacillati</taxon>
        <taxon>Actinomycetota</taxon>
        <taxon>Actinomycetes</taxon>
        <taxon>Micrococcales</taxon>
        <taxon>Micrococcaceae</taxon>
        <taxon>Rothia</taxon>
    </lineage>
</organism>
<evidence type="ECO:0000256" key="7">
    <source>
        <dbReference type="ARBA" id="ARBA00023136"/>
    </source>
</evidence>
<evidence type="ECO:0000313" key="10">
    <source>
        <dbReference type="EMBL" id="MUN54930.1"/>
    </source>
</evidence>
<dbReference type="EMBL" id="WOGT01000003">
    <property type="protein sequence ID" value="MUN54930.1"/>
    <property type="molecule type" value="Genomic_DNA"/>
</dbReference>
<feature type="transmembrane region" description="Helical" evidence="9">
    <location>
        <begin position="99"/>
        <end position="121"/>
    </location>
</feature>
<evidence type="ECO:0000256" key="2">
    <source>
        <dbReference type="ARBA" id="ARBA00009773"/>
    </source>
</evidence>
<feature type="transmembrane region" description="Helical" evidence="9">
    <location>
        <begin position="65"/>
        <end position="87"/>
    </location>
</feature>
<keyword evidence="3" id="KW-0813">Transport</keyword>
<feature type="transmembrane region" description="Helical" evidence="9">
    <location>
        <begin position="302"/>
        <end position="324"/>
    </location>
</feature>
<dbReference type="PANTHER" id="PTHR21716">
    <property type="entry name" value="TRANSMEMBRANE PROTEIN"/>
    <property type="match status" value="1"/>
</dbReference>
<feature type="transmembrane region" description="Helical" evidence="9">
    <location>
        <begin position="336"/>
        <end position="362"/>
    </location>
</feature>
<evidence type="ECO:0000256" key="9">
    <source>
        <dbReference type="SAM" id="Phobius"/>
    </source>
</evidence>
<accession>A0A7K1LIK2</accession>